<dbReference type="FunFam" id="3.30.160.60:FF:000100">
    <property type="entry name" value="Zinc finger 45-like"/>
    <property type="match status" value="1"/>
</dbReference>
<evidence type="ECO:0000256" key="6">
    <source>
        <dbReference type="ARBA" id="ARBA00023015"/>
    </source>
</evidence>
<accession>A0A9W7XYX8</accession>
<dbReference type="GO" id="GO:0005737">
    <property type="term" value="C:cytoplasm"/>
    <property type="evidence" value="ECO:0007669"/>
    <property type="project" value="TreeGrafter"/>
</dbReference>
<protein>
    <recommendedName>
        <fullName evidence="13">C2H2-type domain-containing protein</fullName>
    </recommendedName>
</protein>
<comment type="similarity">
    <text evidence="10">Belongs to the creA/MIG C2H2-type zinc-finger protein family.</text>
</comment>
<dbReference type="GO" id="GO:0000433">
    <property type="term" value="P:carbon catabolite repression of transcription from RNA polymerase II promoter by glucose"/>
    <property type="evidence" value="ECO:0007669"/>
    <property type="project" value="TreeGrafter"/>
</dbReference>
<feature type="region of interest" description="Disordered" evidence="12">
    <location>
        <begin position="75"/>
        <end position="109"/>
    </location>
</feature>
<dbReference type="Gene3D" id="3.30.160.60">
    <property type="entry name" value="Classic Zinc Finger"/>
    <property type="match status" value="2"/>
</dbReference>
<proteinExistence type="inferred from homology"/>
<dbReference type="Pfam" id="PF00096">
    <property type="entry name" value="zf-C2H2"/>
    <property type="match status" value="2"/>
</dbReference>
<evidence type="ECO:0000256" key="1">
    <source>
        <dbReference type="ARBA" id="ARBA00004123"/>
    </source>
</evidence>
<dbReference type="GO" id="GO:0008270">
    <property type="term" value="F:zinc ion binding"/>
    <property type="evidence" value="ECO:0007669"/>
    <property type="project" value="UniProtKB-KW"/>
</dbReference>
<evidence type="ECO:0000259" key="13">
    <source>
        <dbReference type="PROSITE" id="PS50157"/>
    </source>
</evidence>
<keyword evidence="2" id="KW-0479">Metal-binding</keyword>
<organism evidence="14 15">
    <name type="scientific">Coemansia erecta</name>
    <dbReference type="NCBI Taxonomy" id="147472"/>
    <lineage>
        <taxon>Eukaryota</taxon>
        <taxon>Fungi</taxon>
        <taxon>Fungi incertae sedis</taxon>
        <taxon>Zoopagomycota</taxon>
        <taxon>Kickxellomycotina</taxon>
        <taxon>Kickxellomycetes</taxon>
        <taxon>Kickxellales</taxon>
        <taxon>Kickxellaceae</taxon>
        <taxon>Coemansia</taxon>
    </lineage>
</organism>
<evidence type="ECO:0000256" key="2">
    <source>
        <dbReference type="ARBA" id="ARBA00022723"/>
    </source>
</evidence>
<evidence type="ECO:0000256" key="5">
    <source>
        <dbReference type="ARBA" id="ARBA00022833"/>
    </source>
</evidence>
<evidence type="ECO:0000256" key="4">
    <source>
        <dbReference type="ARBA" id="ARBA00022771"/>
    </source>
</evidence>
<evidence type="ECO:0000256" key="8">
    <source>
        <dbReference type="ARBA" id="ARBA00023163"/>
    </source>
</evidence>
<feature type="region of interest" description="Disordered" evidence="12">
    <location>
        <begin position="505"/>
        <end position="537"/>
    </location>
</feature>
<dbReference type="InterPro" id="IPR013087">
    <property type="entry name" value="Znf_C2H2_type"/>
</dbReference>
<evidence type="ECO:0000256" key="11">
    <source>
        <dbReference type="PROSITE-ProRule" id="PRU00042"/>
    </source>
</evidence>
<evidence type="ECO:0000256" key="12">
    <source>
        <dbReference type="SAM" id="MobiDB-lite"/>
    </source>
</evidence>
<reference evidence="14" key="1">
    <citation type="submission" date="2022-07" db="EMBL/GenBank/DDBJ databases">
        <title>Phylogenomic reconstructions and comparative analyses of Kickxellomycotina fungi.</title>
        <authorList>
            <person name="Reynolds N.K."/>
            <person name="Stajich J.E."/>
            <person name="Barry K."/>
            <person name="Grigoriev I.V."/>
            <person name="Crous P."/>
            <person name="Smith M.E."/>
        </authorList>
    </citation>
    <scope>NUCLEOTIDE SEQUENCE</scope>
    <source>
        <strain evidence="14">NBRC 32514</strain>
    </source>
</reference>
<evidence type="ECO:0000256" key="7">
    <source>
        <dbReference type="ARBA" id="ARBA00023125"/>
    </source>
</evidence>
<feature type="domain" description="C2H2-type" evidence="13">
    <location>
        <begin position="51"/>
        <end position="80"/>
    </location>
</feature>
<keyword evidence="6" id="KW-0805">Transcription regulation</keyword>
<feature type="region of interest" description="Disordered" evidence="12">
    <location>
        <begin position="673"/>
        <end position="701"/>
    </location>
</feature>
<gene>
    <name evidence="14" type="ORF">LPJ53_004256</name>
</gene>
<feature type="compositionally biased region" description="Low complexity" evidence="12">
    <location>
        <begin position="515"/>
        <end position="537"/>
    </location>
</feature>
<dbReference type="Proteomes" id="UP001149813">
    <property type="component" value="Unassembled WGS sequence"/>
</dbReference>
<dbReference type="FunFam" id="3.30.160.60:FF:000089">
    <property type="entry name" value="DNA-binding protein creA"/>
    <property type="match status" value="1"/>
</dbReference>
<keyword evidence="7" id="KW-0238">DNA-binding</keyword>
<dbReference type="InterPro" id="IPR051007">
    <property type="entry name" value="creA/MIG_C2H2-ZnF"/>
</dbReference>
<dbReference type="PROSITE" id="PS00028">
    <property type="entry name" value="ZINC_FINGER_C2H2_1"/>
    <property type="match status" value="2"/>
</dbReference>
<dbReference type="InterPro" id="IPR036236">
    <property type="entry name" value="Znf_C2H2_sf"/>
</dbReference>
<dbReference type="OrthoDB" id="654211at2759"/>
<comment type="caution">
    <text evidence="14">The sequence shown here is derived from an EMBL/GenBank/DDBJ whole genome shotgun (WGS) entry which is preliminary data.</text>
</comment>
<dbReference type="PANTHER" id="PTHR47428">
    <property type="entry name" value="REGULATORY PROTEIN MIG1-RELATED"/>
    <property type="match status" value="1"/>
</dbReference>
<feature type="compositionally biased region" description="Low complexity" evidence="12">
    <location>
        <begin position="281"/>
        <end position="301"/>
    </location>
</feature>
<feature type="domain" description="C2H2-type" evidence="13">
    <location>
        <begin position="23"/>
        <end position="50"/>
    </location>
</feature>
<feature type="region of interest" description="Disordered" evidence="12">
    <location>
        <begin position="187"/>
        <end position="304"/>
    </location>
</feature>
<feature type="region of interest" description="Disordered" evidence="12">
    <location>
        <begin position="560"/>
        <end position="579"/>
    </location>
</feature>
<keyword evidence="4 11" id="KW-0863">Zinc-finger</keyword>
<evidence type="ECO:0000256" key="9">
    <source>
        <dbReference type="ARBA" id="ARBA00023242"/>
    </source>
</evidence>
<keyword evidence="9" id="KW-0539">Nucleus</keyword>
<evidence type="ECO:0000256" key="3">
    <source>
        <dbReference type="ARBA" id="ARBA00022737"/>
    </source>
</evidence>
<dbReference type="AlphaFoldDB" id="A0A9W7XYX8"/>
<evidence type="ECO:0000313" key="15">
    <source>
        <dbReference type="Proteomes" id="UP001149813"/>
    </source>
</evidence>
<dbReference type="GO" id="GO:0005634">
    <property type="term" value="C:nucleus"/>
    <property type="evidence" value="ECO:0007669"/>
    <property type="project" value="UniProtKB-SubCell"/>
</dbReference>
<dbReference type="GO" id="GO:0000978">
    <property type="term" value="F:RNA polymerase II cis-regulatory region sequence-specific DNA binding"/>
    <property type="evidence" value="ECO:0007669"/>
    <property type="project" value="TreeGrafter"/>
</dbReference>
<dbReference type="PANTHER" id="PTHR47428:SF1">
    <property type="entry name" value="REGULATORY PROTEIN MIG1-RELATED"/>
    <property type="match status" value="1"/>
</dbReference>
<feature type="compositionally biased region" description="Low complexity" evidence="12">
    <location>
        <begin position="98"/>
        <end position="109"/>
    </location>
</feature>
<dbReference type="PROSITE" id="PS50157">
    <property type="entry name" value="ZINC_FINGER_C2H2_2"/>
    <property type="match status" value="2"/>
</dbReference>
<name>A0A9W7XYX8_9FUNG</name>
<keyword evidence="15" id="KW-1185">Reference proteome</keyword>
<dbReference type="SMART" id="SM00355">
    <property type="entry name" value="ZnF_C2H2"/>
    <property type="match status" value="2"/>
</dbReference>
<feature type="compositionally biased region" description="Polar residues" evidence="12">
    <location>
        <begin position="258"/>
        <end position="267"/>
    </location>
</feature>
<keyword evidence="8" id="KW-0804">Transcription</keyword>
<evidence type="ECO:0000256" key="10">
    <source>
        <dbReference type="ARBA" id="ARBA00038023"/>
    </source>
</evidence>
<keyword evidence="3" id="KW-0677">Repeat</keyword>
<feature type="compositionally biased region" description="Low complexity" evidence="12">
    <location>
        <begin position="199"/>
        <end position="210"/>
    </location>
</feature>
<dbReference type="EMBL" id="JANBOJ010000189">
    <property type="protein sequence ID" value="KAJ1721203.1"/>
    <property type="molecule type" value="Genomic_DNA"/>
</dbReference>
<feature type="compositionally biased region" description="Polar residues" evidence="12">
    <location>
        <begin position="561"/>
        <end position="579"/>
    </location>
</feature>
<evidence type="ECO:0000313" key="14">
    <source>
        <dbReference type="EMBL" id="KAJ1721203.1"/>
    </source>
</evidence>
<sequence length="701" mass="73498">MANANGNALVGSTPYKPEAPRPYKCPMCPKAFFRLEHQTRHIRTHTGERPHACTHIGCEKRFSRSDELTRHMRIHRPDPNIKSSARTSRRRGGVRSLPVSNASPNSANAVAGGGVSAPRGFCGAFSVADASTPRRQFALRAPPGLSPIITTGPGFSPTAGNVLLYHRAPFSASAAVMPTAAAGYPGQYAQQQHHHYHPYAHQSQQQSPYHGHPPQLQQHHAHGMASPQTASSAAHQGRSRSSSPPRSIGATCKPRPTHLQQLQQRSGIENRASPDARAVQTAGTNTACSAGAAGSAPGSATLPPLRTQSSFEIEESQNNGVERRGPGFANAFSACSSVSFVQKRSLFGRRTSSGLPPPPPLNLAVAHSQCPPLFPPAAPHSASAMQCAKPQTTQLAIAPIVRDSNPGLSAVATPPSSAGCITGSNDVKTGVGLGFYGTHGAPATADTPCFPRSSRLPPCPSSAAGAAAATDSPMVPLLTNNSRSAATANGARLLFATAAGHLDGTHSLPTTPLRTTHASNSSSSTTTTTTATPSSSLLSADASERAIVAEAAQRLACLAHSPSSTNGSSKNCSHANSPRTPWVAQPFSSRQVSRFEIAGPSIEDNIGGMSSVYPYNYSIASHIRTPIRSVDKHEVRTSSNMISSIPDRPMLHTKSARSVSAIADILNCTDRSDLSRMRLPPPTPTSAHGQRDHSNVFSSME</sequence>
<comment type="subcellular location">
    <subcellularLocation>
        <location evidence="1">Nucleus</location>
    </subcellularLocation>
</comment>
<dbReference type="SUPFAM" id="SSF57667">
    <property type="entry name" value="beta-beta-alpha zinc fingers"/>
    <property type="match status" value="1"/>
</dbReference>
<keyword evidence="5" id="KW-0862">Zinc</keyword>